<protein>
    <recommendedName>
        <fullName evidence="4">Copper-sensing transcriptional repressor CsoR</fullName>
    </recommendedName>
</protein>
<dbReference type="Proteomes" id="UP000003178">
    <property type="component" value="Unassembled WGS sequence"/>
</dbReference>
<dbReference type="STRING" id="500633.CLOHIR_00998"/>
<dbReference type="InterPro" id="IPR003735">
    <property type="entry name" value="Metal_Tscrpt_repr"/>
</dbReference>
<dbReference type="GO" id="GO:0003677">
    <property type="term" value="F:DNA binding"/>
    <property type="evidence" value="ECO:0007669"/>
    <property type="project" value="InterPro"/>
</dbReference>
<gene>
    <name evidence="2" type="ORF">CLOHIR_00998</name>
</gene>
<dbReference type="AlphaFoldDB" id="B6FYP5"/>
<proteinExistence type="predicted"/>
<evidence type="ECO:0008006" key="4">
    <source>
        <dbReference type="Google" id="ProtNLM"/>
    </source>
</evidence>
<keyword evidence="3" id="KW-1185">Reference proteome</keyword>
<name>B6FYP5_PEPHT</name>
<dbReference type="Pfam" id="PF02583">
    <property type="entry name" value="Trns_repr_metal"/>
    <property type="match status" value="1"/>
</dbReference>
<evidence type="ECO:0000313" key="2">
    <source>
        <dbReference type="EMBL" id="EEA85401.1"/>
    </source>
</evidence>
<sequence length="111" mass="12809">MEMEKKKCACCGSGNKDRKLSARNDRDDLIKRLKRIEGQVKGIQNMIEDERYCIDILVQISAAKAAIDRVGKIILENHIKGCITESIKYESQDESDELIEELMKNIYKFLK</sequence>
<dbReference type="Gene3D" id="1.20.58.1000">
    <property type="entry name" value="Metal-sensitive repressor, helix protomer"/>
    <property type="match status" value="1"/>
</dbReference>
<evidence type="ECO:0000256" key="1">
    <source>
        <dbReference type="SAM" id="Coils"/>
    </source>
</evidence>
<comment type="caution">
    <text evidence="2">The sequence shown here is derived from an EMBL/GenBank/DDBJ whole genome shotgun (WGS) entry which is preliminary data.</text>
</comment>
<dbReference type="RefSeq" id="WP_006439916.1">
    <property type="nucleotide sequence ID" value="NZ_DS995356.1"/>
</dbReference>
<accession>B6FYP5</accession>
<dbReference type="CDD" id="cd10148">
    <property type="entry name" value="CsoR-like_DUF156"/>
    <property type="match status" value="1"/>
</dbReference>
<reference evidence="2 3" key="1">
    <citation type="submission" date="2008-09" db="EMBL/GenBank/DDBJ databases">
        <authorList>
            <person name="Fulton L."/>
            <person name="Clifton S."/>
            <person name="Fulton B."/>
            <person name="Xu J."/>
            <person name="Minx P."/>
            <person name="Pepin K.H."/>
            <person name="Johnson M."/>
            <person name="Thiruvilangam P."/>
            <person name="Bhonagiri V."/>
            <person name="Nash W.E."/>
            <person name="Mardis E.R."/>
            <person name="Wilson R.K."/>
        </authorList>
    </citation>
    <scope>NUCLEOTIDE SEQUENCE [LARGE SCALE GENOMIC DNA]</scope>
    <source>
        <strain evidence="2 3">DSM 13275</strain>
    </source>
</reference>
<reference evidence="2 3" key="2">
    <citation type="submission" date="2008-10" db="EMBL/GenBank/DDBJ databases">
        <title>Draft genome sequence of Clostridium hiranonis (DSM 13275).</title>
        <authorList>
            <person name="Sudarsanam P."/>
            <person name="Ley R."/>
            <person name="Guruge J."/>
            <person name="Turnbaugh P.J."/>
            <person name="Mahowald M."/>
            <person name="Liep D."/>
            <person name="Gordon J."/>
        </authorList>
    </citation>
    <scope>NUCLEOTIDE SEQUENCE [LARGE SCALE GENOMIC DNA]</scope>
    <source>
        <strain evidence="2 3">DSM 13275</strain>
    </source>
</reference>
<dbReference type="EMBL" id="ABWP01000044">
    <property type="protein sequence ID" value="EEA85401.1"/>
    <property type="molecule type" value="Genomic_DNA"/>
</dbReference>
<dbReference type="GO" id="GO:0045892">
    <property type="term" value="P:negative regulation of DNA-templated transcription"/>
    <property type="evidence" value="ECO:0007669"/>
    <property type="project" value="UniProtKB-ARBA"/>
</dbReference>
<evidence type="ECO:0000313" key="3">
    <source>
        <dbReference type="Proteomes" id="UP000003178"/>
    </source>
</evidence>
<feature type="coiled-coil region" evidence="1">
    <location>
        <begin position="19"/>
        <end position="46"/>
    </location>
</feature>
<keyword evidence="1" id="KW-0175">Coiled coil</keyword>
<dbReference type="eggNOG" id="COG1937">
    <property type="taxonomic scope" value="Bacteria"/>
</dbReference>
<dbReference type="PANTHER" id="PTHR33677:SF3">
    <property type="entry name" value="COPPER-SENSING TRANSCRIPTIONAL REPRESSOR RICR"/>
    <property type="match status" value="1"/>
</dbReference>
<dbReference type="PANTHER" id="PTHR33677">
    <property type="entry name" value="TRANSCRIPTIONAL REPRESSOR FRMR-RELATED"/>
    <property type="match status" value="1"/>
</dbReference>
<dbReference type="InterPro" id="IPR038390">
    <property type="entry name" value="Metal_Tscrpt_repr_sf"/>
</dbReference>
<dbReference type="GO" id="GO:0046872">
    <property type="term" value="F:metal ion binding"/>
    <property type="evidence" value="ECO:0007669"/>
    <property type="project" value="InterPro"/>
</dbReference>
<dbReference type="HOGENOM" id="CLU_130332_1_1_9"/>
<organism evidence="2 3">
    <name type="scientific">Peptacetobacter hiranonis (strain DSM 13275 / JCM 10541 / KCTC 15199 / TO-931)</name>
    <name type="common">Clostridium hiranonis</name>
    <dbReference type="NCBI Taxonomy" id="500633"/>
    <lineage>
        <taxon>Bacteria</taxon>
        <taxon>Bacillati</taxon>
        <taxon>Bacillota</taxon>
        <taxon>Clostridia</taxon>
        <taxon>Peptostreptococcales</taxon>
        <taxon>Peptostreptococcaceae</taxon>
        <taxon>Peptacetobacter</taxon>
    </lineage>
</organism>